<dbReference type="PRINTS" id="PR00344">
    <property type="entry name" value="BCTRLSENSOR"/>
</dbReference>
<dbReference type="Gene3D" id="3.30.565.10">
    <property type="entry name" value="Histidine kinase-like ATPase, C-terminal domain"/>
    <property type="match status" value="1"/>
</dbReference>
<keyword evidence="7" id="KW-0418">Kinase</keyword>
<dbReference type="EC" id="2.7.13.3" evidence="2"/>
<organism evidence="7 8">
    <name type="scientific">Caballeronia choica</name>
    <dbReference type="NCBI Taxonomy" id="326476"/>
    <lineage>
        <taxon>Bacteria</taxon>
        <taxon>Pseudomonadati</taxon>
        <taxon>Pseudomonadota</taxon>
        <taxon>Betaproteobacteria</taxon>
        <taxon>Burkholderiales</taxon>
        <taxon>Burkholderiaceae</taxon>
        <taxon>Caballeronia</taxon>
    </lineage>
</organism>
<dbReference type="AlphaFoldDB" id="A0A158L2U1"/>
<evidence type="ECO:0000256" key="4">
    <source>
        <dbReference type="PROSITE-ProRule" id="PRU00169"/>
    </source>
</evidence>
<gene>
    <name evidence="7" type="ORF">AWB68_08492</name>
</gene>
<feature type="domain" description="Response regulatory" evidence="6">
    <location>
        <begin position="125"/>
        <end position="241"/>
    </location>
</feature>
<comment type="catalytic activity">
    <reaction evidence="1">
        <text>ATP + protein L-histidine = ADP + protein N-phospho-L-histidine.</text>
        <dbReference type="EC" id="2.7.13.3"/>
    </reaction>
</comment>
<evidence type="ECO:0000313" key="8">
    <source>
        <dbReference type="Proteomes" id="UP000054770"/>
    </source>
</evidence>
<dbReference type="Pfam" id="PF02518">
    <property type="entry name" value="HATPase_c"/>
    <property type="match status" value="1"/>
</dbReference>
<dbReference type="InterPro" id="IPR001789">
    <property type="entry name" value="Sig_transdc_resp-reg_receiver"/>
</dbReference>
<evidence type="ECO:0000256" key="1">
    <source>
        <dbReference type="ARBA" id="ARBA00000085"/>
    </source>
</evidence>
<evidence type="ECO:0000259" key="5">
    <source>
        <dbReference type="PROSITE" id="PS50109"/>
    </source>
</evidence>
<name>A0A158L2U1_9BURK</name>
<dbReference type="PANTHER" id="PTHR43547:SF2">
    <property type="entry name" value="HYBRID SIGNAL TRANSDUCTION HISTIDINE KINASE C"/>
    <property type="match status" value="1"/>
</dbReference>
<reference evidence="7" key="1">
    <citation type="submission" date="2016-01" db="EMBL/GenBank/DDBJ databases">
        <authorList>
            <person name="Peeters C."/>
        </authorList>
    </citation>
    <scope>NUCLEOTIDE SEQUENCE [LARGE SCALE GENOMIC DNA]</scope>
    <source>
        <strain evidence="7">LMG 22940</strain>
    </source>
</reference>
<evidence type="ECO:0000313" key="7">
    <source>
        <dbReference type="EMBL" id="SAL87662.1"/>
    </source>
</evidence>
<protein>
    <recommendedName>
        <fullName evidence="2">histidine kinase</fullName>
        <ecNumber evidence="2">2.7.13.3</ecNumber>
    </recommendedName>
</protein>
<dbReference type="InterPro" id="IPR005467">
    <property type="entry name" value="His_kinase_dom"/>
</dbReference>
<dbReference type="EMBL" id="FCON02000310">
    <property type="protein sequence ID" value="SAL87662.1"/>
    <property type="molecule type" value="Genomic_DNA"/>
</dbReference>
<comment type="caution">
    <text evidence="7">The sequence shown here is derived from an EMBL/GenBank/DDBJ whole genome shotgun (WGS) entry which is preliminary data.</text>
</comment>
<evidence type="ECO:0000259" key="6">
    <source>
        <dbReference type="PROSITE" id="PS50110"/>
    </source>
</evidence>
<dbReference type="SMART" id="SM00448">
    <property type="entry name" value="REC"/>
    <property type="match status" value="1"/>
</dbReference>
<evidence type="ECO:0000256" key="2">
    <source>
        <dbReference type="ARBA" id="ARBA00012438"/>
    </source>
</evidence>
<dbReference type="GO" id="GO:0000155">
    <property type="term" value="F:phosphorelay sensor kinase activity"/>
    <property type="evidence" value="ECO:0007669"/>
    <property type="project" value="TreeGrafter"/>
</dbReference>
<dbReference type="SMART" id="SM00387">
    <property type="entry name" value="HATPase_c"/>
    <property type="match status" value="1"/>
</dbReference>
<dbReference type="PROSITE" id="PS50110">
    <property type="entry name" value="RESPONSE_REGULATORY"/>
    <property type="match status" value="1"/>
</dbReference>
<dbReference type="CDD" id="cd00075">
    <property type="entry name" value="HATPase"/>
    <property type="match status" value="1"/>
</dbReference>
<dbReference type="InterPro" id="IPR036890">
    <property type="entry name" value="HATPase_C_sf"/>
</dbReference>
<feature type="domain" description="Histidine kinase" evidence="5">
    <location>
        <begin position="1"/>
        <end position="105"/>
    </location>
</feature>
<dbReference type="InterPro" id="IPR004358">
    <property type="entry name" value="Sig_transdc_His_kin-like_C"/>
</dbReference>
<dbReference type="InterPro" id="IPR003594">
    <property type="entry name" value="HATPase_dom"/>
</dbReference>
<dbReference type="Gene3D" id="3.40.50.2300">
    <property type="match status" value="1"/>
</dbReference>
<dbReference type="InterPro" id="IPR011006">
    <property type="entry name" value="CheY-like_superfamily"/>
</dbReference>
<dbReference type="PANTHER" id="PTHR43547">
    <property type="entry name" value="TWO-COMPONENT HISTIDINE KINASE"/>
    <property type="match status" value="1"/>
</dbReference>
<sequence length="241" mass="25907">MQNLLNNAAKYTPPGRDIWFSGHRDENEAIIVVRDSGIGIPAEDLPSIFGLFQQLPGGKQYSQGGLGVGLALVRLLTQLHGGTVSAHSAGVGQGSEFIVRLPLSVALPAHVDVPPAPAFRSRARRILVVDDNADAAESLAMLLELEGNTVWRALDAKAALQVAREQEFDVALLDIGLQDMCGYELANRMRAVIHGTPLLLIAITGWGQQEDLRKAKAAGFDFHFTKPVDVVQLLAAISTRC</sequence>
<dbReference type="PROSITE" id="PS50109">
    <property type="entry name" value="HIS_KIN"/>
    <property type="match status" value="1"/>
</dbReference>
<keyword evidence="8" id="KW-1185">Reference proteome</keyword>
<dbReference type="Proteomes" id="UP000054770">
    <property type="component" value="Unassembled WGS sequence"/>
</dbReference>
<accession>A0A158L2U1</accession>
<keyword evidence="3 4" id="KW-0597">Phosphoprotein</keyword>
<proteinExistence type="predicted"/>
<dbReference type="SUPFAM" id="SSF52172">
    <property type="entry name" value="CheY-like"/>
    <property type="match status" value="1"/>
</dbReference>
<evidence type="ECO:0000256" key="3">
    <source>
        <dbReference type="ARBA" id="ARBA00022553"/>
    </source>
</evidence>
<dbReference type="SUPFAM" id="SSF55874">
    <property type="entry name" value="ATPase domain of HSP90 chaperone/DNA topoisomerase II/histidine kinase"/>
    <property type="match status" value="1"/>
</dbReference>
<feature type="modified residue" description="4-aspartylphosphate" evidence="4">
    <location>
        <position position="174"/>
    </location>
</feature>
<keyword evidence="7" id="KW-0808">Transferase</keyword>
<dbReference type="CDD" id="cd17580">
    <property type="entry name" value="REC_2_DhkD-like"/>
    <property type="match status" value="1"/>
</dbReference>
<dbReference type="Pfam" id="PF00072">
    <property type="entry name" value="Response_reg"/>
    <property type="match status" value="1"/>
</dbReference>